<dbReference type="SUPFAM" id="SSF52833">
    <property type="entry name" value="Thioredoxin-like"/>
    <property type="match status" value="1"/>
</dbReference>
<evidence type="ECO:0000313" key="3">
    <source>
        <dbReference type="EMBL" id="MXO51065.1"/>
    </source>
</evidence>
<feature type="signal peptide" evidence="1">
    <location>
        <begin position="1"/>
        <end position="24"/>
    </location>
</feature>
<protein>
    <submittedName>
        <fullName evidence="3">Thioredoxin domain-containing protein</fullName>
    </submittedName>
</protein>
<dbReference type="Proteomes" id="UP000444185">
    <property type="component" value="Unassembled WGS sequence"/>
</dbReference>
<comment type="caution">
    <text evidence="3">The sequence shown here is derived from an EMBL/GenBank/DDBJ whole genome shotgun (WGS) entry which is preliminary data.</text>
</comment>
<evidence type="ECO:0000259" key="2">
    <source>
        <dbReference type="Pfam" id="PF13462"/>
    </source>
</evidence>
<dbReference type="InterPro" id="IPR036249">
    <property type="entry name" value="Thioredoxin-like_sf"/>
</dbReference>
<dbReference type="Gene3D" id="3.40.30.10">
    <property type="entry name" value="Glutaredoxin"/>
    <property type="match status" value="1"/>
</dbReference>
<evidence type="ECO:0000313" key="4">
    <source>
        <dbReference type="Proteomes" id="UP000444185"/>
    </source>
</evidence>
<proteinExistence type="predicted"/>
<dbReference type="AlphaFoldDB" id="A0A844XYJ2"/>
<dbReference type="EMBL" id="WTYF01000004">
    <property type="protein sequence ID" value="MXO51065.1"/>
    <property type="molecule type" value="Genomic_DNA"/>
</dbReference>
<dbReference type="InterPro" id="IPR012336">
    <property type="entry name" value="Thioredoxin-like_fold"/>
</dbReference>
<name>A0A844XYJ2_9SPHN</name>
<organism evidence="3 4">
    <name type="scientific">Qipengyuania gaetbuli</name>
    <dbReference type="NCBI Taxonomy" id="266952"/>
    <lineage>
        <taxon>Bacteria</taxon>
        <taxon>Pseudomonadati</taxon>
        <taxon>Pseudomonadota</taxon>
        <taxon>Alphaproteobacteria</taxon>
        <taxon>Sphingomonadales</taxon>
        <taxon>Erythrobacteraceae</taxon>
        <taxon>Qipengyuania</taxon>
    </lineage>
</organism>
<dbReference type="PROSITE" id="PS51257">
    <property type="entry name" value="PROKAR_LIPOPROTEIN"/>
    <property type="match status" value="1"/>
</dbReference>
<feature type="domain" description="Thioredoxin-like fold" evidence="2">
    <location>
        <begin position="56"/>
        <end position="241"/>
    </location>
</feature>
<gene>
    <name evidence="3" type="ORF">GRI42_07090</name>
</gene>
<dbReference type="Gene3D" id="1.10.40.110">
    <property type="match status" value="1"/>
</dbReference>
<dbReference type="RefSeq" id="WP_160607599.1">
    <property type="nucleotide sequence ID" value="NZ_JAIVLR010000001.1"/>
</dbReference>
<keyword evidence="1" id="KW-0732">Signal</keyword>
<keyword evidence="4" id="KW-1185">Reference proteome</keyword>
<reference evidence="3 4" key="1">
    <citation type="submission" date="2019-12" db="EMBL/GenBank/DDBJ databases">
        <title>Genomic-based taxomic classification of the family Erythrobacteraceae.</title>
        <authorList>
            <person name="Xu L."/>
        </authorList>
    </citation>
    <scope>NUCLEOTIDE SEQUENCE [LARGE SCALE GENOMIC DNA]</scope>
    <source>
        <strain evidence="3 4">DSM 16225</strain>
    </source>
</reference>
<dbReference type="OrthoDB" id="8478320at2"/>
<evidence type="ECO:0000256" key="1">
    <source>
        <dbReference type="SAM" id="SignalP"/>
    </source>
</evidence>
<accession>A0A844XYJ2</accession>
<dbReference type="Pfam" id="PF13462">
    <property type="entry name" value="Thioredoxin_4"/>
    <property type="match status" value="1"/>
</dbReference>
<feature type="chain" id="PRO_5032861485" evidence="1">
    <location>
        <begin position="25"/>
        <end position="247"/>
    </location>
</feature>
<sequence>MKTSLRFALAAPLALALAACGGDAGEAEVGALEGEPIAAIPAPEGSSWLETASKTAEGGFVIGNPDAPIKLVEFASHTCGACAYFAETGSAPLQQDYVSTGVVSYEIRPLLRDPLDVTISALAQCGAPESFHALSDQAWAALPSFGEALQASGAYESAMAAPPEQRFLLLAQGAGLIDFFASRGLSADQARSCLADTAKIEEMANTSRAAADAAKVTGTPTFFLNGNRIEENQWAALEPILQRAGAR</sequence>